<keyword evidence="3" id="KW-1185">Reference proteome</keyword>
<feature type="transmembrane region" description="Helical" evidence="1">
    <location>
        <begin position="134"/>
        <end position="156"/>
    </location>
</feature>
<dbReference type="Proteomes" id="UP000295668">
    <property type="component" value="Unassembled WGS sequence"/>
</dbReference>
<feature type="transmembrane region" description="Helical" evidence="1">
    <location>
        <begin position="66"/>
        <end position="86"/>
    </location>
</feature>
<organism evidence="2 3">
    <name type="scientific">Pedobacter changchengzhani</name>
    <dbReference type="NCBI Taxonomy" id="2529274"/>
    <lineage>
        <taxon>Bacteria</taxon>
        <taxon>Pseudomonadati</taxon>
        <taxon>Bacteroidota</taxon>
        <taxon>Sphingobacteriia</taxon>
        <taxon>Sphingobacteriales</taxon>
        <taxon>Sphingobacteriaceae</taxon>
        <taxon>Pedobacter</taxon>
    </lineage>
</organism>
<name>A0A4R5MKN4_9SPHI</name>
<dbReference type="AlphaFoldDB" id="A0A4R5MKN4"/>
<reference evidence="2 3" key="1">
    <citation type="submission" date="2019-02" db="EMBL/GenBank/DDBJ databases">
        <title>Pedobacter sp. nov., a novel speices isolated from soil of pinguins habitat in Antarcitica.</title>
        <authorList>
            <person name="He R.-H."/>
        </authorList>
    </citation>
    <scope>NUCLEOTIDE SEQUENCE [LARGE SCALE GENOMIC DNA]</scope>
    <source>
        <strain evidence="2 3">E01020</strain>
    </source>
</reference>
<feature type="transmembrane region" description="Helical" evidence="1">
    <location>
        <begin position="92"/>
        <end position="113"/>
    </location>
</feature>
<protein>
    <recommendedName>
        <fullName evidence="4">DoxX family protein</fullName>
    </recommendedName>
</protein>
<keyword evidence="1" id="KW-0812">Transmembrane</keyword>
<dbReference type="EMBL" id="SJCY01000008">
    <property type="protein sequence ID" value="TDG35755.1"/>
    <property type="molecule type" value="Genomic_DNA"/>
</dbReference>
<evidence type="ECO:0008006" key="4">
    <source>
        <dbReference type="Google" id="ProtNLM"/>
    </source>
</evidence>
<evidence type="ECO:0000313" key="2">
    <source>
        <dbReference type="EMBL" id="TDG35755.1"/>
    </source>
</evidence>
<dbReference type="RefSeq" id="WP_133262977.1">
    <property type="nucleotide sequence ID" value="NZ_SJCY01000008.1"/>
</dbReference>
<evidence type="ECO:0000256" key="1">
    <source>
        <dbReference type="SAM" id="Phobius"/>
    </source>
</evidence>
<keyword evidence="1" id="KW-0472">Membrane</keyword>
<accession>A0A4R5MKN4</accession>
<evidence type="ECO:0000313" key="3">
    <source>
        <dbReference type="Proteomes" id="UP000295668"/>
    </source>
</evidence>
<dbReference type="OrthoDB" id="102112at2"/>
<keyword evidence="1" id="KW-1133">Transmembrane helix</keyword>
<proteinExistence type="predicted"/>
<sequence length="274" mass="32004">MKYGLDKIALQQFSSPEANILYTPFGYLEKDILFWSTVGTSKFYNIALGTIEIIASAFLFFRKTRLLGFCFAIGIVLNILIINLGFDISVKTLSAFLLVVILFNLYPFIKPLYSLFIQNKLVQLGYNTNKLPLLYHNVIKICVLVLIIGFVSYPYLMGIFKNDEYSMPIFNNAYKVEGDSKNYKRIFFHKNNYIIFQTDKDEMIDYHYELDTLKKRLILQDYQRHQFEVTYEIGTTGKIKLLMNKNLILNLMPIVWQNLPALKDGLHYTIDEIK</sequence>
<gene>
    <name evidence="2" type="ORF">EZJ43_12090</name>
</gene>
<comment type="caution">
    <text evidence="2">The sequence shown here is derived from an EMBL/GenBank/DDBJ whole genome shotgun (WGS) entry which is preliminary data.</text>
</comment>
<feature type="transmembrane region" description="Helical" evidence="1">
    <location>
        <begin position="43"/>
        <end position="61"/>
    </location>
</feature>